<dbReference type="SUPFAM" id="SSF53098">
    <property type="entry name" value="Ribonuclease H-like"/>
    <property type="match status" value="1"/>
</dbReference>
<evidence type="ECO:0000256" key="11">
    <source>
        <dbReference type="RuleBase" id="RU004460"/>
    </source>
</evidence>
<dbReference type="EC" id="2.7.7.7" evidence="10 11"/>
<dbReference type="PANTHER" id="PTHR10133:SF27">
    <property type="entry name" value="DNA POLYMERASE NU"/>
    <property type="match status" value="1"/>
</dbReference>
<dbReference type="InterPro" id="IPR002421">
    <property type="entry name" value="5-3_exonuclease"/>
</dbReference>
<evidence type="ECO:0000259" key="13">
    <source>
        <dbReference type="SMART" id="SM00482"/>
    </source>
</evidence>
<dbReference type="GO" id="GO:0003677">
    <property type="term" value="F:DNA binding"/>
    <property type="evidence" value="ECO:0007669"/>
    <property type="project" value="UniProtKB-UniRule"/>
</dbReference>
<dbReference type="NCBIfam" id="NF004397">
    <property type="entry name" value="PRK05755.1"/>
    <property type="match status" value="1"/>
</dbReference>
<keyword evidence="5 11" id="KW-0227">DNA damage</keyword>
<accession>A0A1G2G4A6</accession>
<sequence length="884" mass="98439">MSTNTKEKKNKVLVLLDTHALIHRAFHALPPLSSPSGEPVGAVYGVANIVLKIIKDFKPDYIAAAFDRPEQTFRHEVYAEYKAQRATAPDDLIQQFDTVRALFESFGIRIYDKAGYEADDIIGTLVARAREEDKNLKIIIASGDLDTTQLVDGNRTVVFTMRKGIADTVQYDEKAVRERFGFKPEFLPDFKGLKGDPSDNIKGVPGVGDKTASTLIQTYGTLEKVYVALSKKKPDERIFKGKLAEVLRAHKDEAYSSRDLARIRLDVPVKFSVGETVWNGVSSSEKARAFLERLGFTSLVSRLYAVGEARSAVKKEDVAQTSLLVAPEQASGPRVFSAEFFSKALSTAVVSWIARTMEECVCVTQHGAWRVTGADIQKNAKSFNLLRKSSISHTAFGGKHVLRLFEKAGVVPIHVDFDVGVAAWVLDPGLREPELFDLIDNRISIQTASAEEAGAHMPKLRNILEKELKEAKLENIFFEMEMPLIPVLAHMEAAGILLDIPTLSDFSKSLQDRMDKREARIYELAGMKFNINSPKQLGDVLFEKLEIASDAVRKTGGGARSTRASELTKLKGAHPLVDEILAWREEMKLKSTYVDVLPGLVDPATGRIHTTFNQTGTVTGRLSSQNPNMQNIPIRTPLGQEIRRAFIAVPGCVFMSFDYSQIELRLAAHLSGDTRMIEAFRDNNADIHTLTASAVNHISPAEVTPTMRRAAKAINFGILYGMGAQSLSESLGIPRREAEQFIRAYFEQFPGIKTLMEKLKADALEKGFVETLFGRRRYFSNMANMGWQARREAERMAINAPIQGSDSDIIKVAMVRVYDHLSGEIQKGDVKLLLQVHDELLFEVKQSAVESVRHQVRNIMEQACKLAVPLRVDVRTGRNWKDMA</sequence>
<dbReference type="CDD" id="cd08637">
    <property type="entry name" value="DNA_pol_A_pol_I_C"/>
    <property type="match status" value="1"/>
</dbReference>
<dbReference type="InterPro" id="IPR020045">
    <property type="entry name" value="DNA_polI_H3TH"/>
</dbReference>
<comment type="similarity">
    <text evidence="1 11">Belongs to the DNA polymerase type-A family.</text>
</comment>
<dbReference type="Gene3D" id="3.30.70.370">
    <property type="match status" value="1"/>
</dbReference>
<feature type="domain" description="5'-3' exonuclease" evidence="12">
    <location>
        <begin position="8"/>
        <end position="279"/>
    </location>
</feature>
<dbReference type="FunFam" id="1.10.150.20:FF:000003">
    <property type="entry name" value="DNA polymerase I"/>
    <property type="match status" value="1"/>
</dbReference>
<dbReference type="GO" id="GO:0008409">
    <property type="term" value="F:5'-3' exonuclease activity"/>
    <property type="evidence" value="ECO:0007669"/>
    <property type="project" value="UniProtKB-UniRule"/>
</dbReference>
<dbReference type="FunFam" id="1.10.150.20:FF:000002">
    <property type="entry name" value="DNA polymerase I"/>
    <property type="match status" value="1"/>
</dbReference>
<dbReference type="Gene3D" id="3.40.50.1010">
    <property type="entry name" value="5'-nuclease"/>
    <property type="match status" value="1"/>
</dbReference>
<dbReference type="InterPro" id="IPR002298">
    <property type="entry name" value="DNA_polymerase_A"/>
</dbReference>
<dbReference type="SMART" id="SM00475">
    <property type="entry name" value="53EXOc"/>
    <property type="match status" value="1"/>
</dbReference>
<dbReference type="Gene3D" id="3.30.420.10">
    <property type="entry name" value="Ribonuclease H-like superfamily/Ribonuclease H"/>
    <property type="match status" value="1"/>
</dbReference>
<dbReference type="Proteomes" id="UP000176576">
    <property type="component" value="Unassembled WGS sequence"/>
</dbReference>
<dbReference type="CDD" id="cd09859">
    <property type="entry name" value="PIN_53EXO"/>
    <property type="match status" value="1"/>
</dbReference>
<dbReference type="InterPro" id="IPR020046">
    <property type="entry name" value="5-3_exonucl_a-hlix_arch_N"/>
</dbReference>
<evidence type="ECO:0000256" key="9">
    <source>
        <dbReference type="ARBA" id="ARBA00049244"/>
    </source>
</evidence>
<dbReference type="InterPro" id="IPR043502">
    <property type="entry name" value="DNA/RNA_pol_sf"/>
</dbReference>
<evidence type="ECO:0000256" key="4">
    <source>
        <dbReference type="ARBA" id="ARBA00022705"/>
    </source>
</evidence>
<dbReference type="InterPro" id="IPR029060">
    <property type="entry name" value="PIN-like_dom_sf"/>
</dbReference>
<dbReference type="SMART" id="SM00279">
    <property type="entry name" value="HhH2"/>
    <property type="match status" value="1"/>
</dbReference>
<comment type="catalytic activity">
    <reaction evidence="9 11">
        <text>DNA(n) + a 2'-deoxyribonucleoside 5'-triphosphate = DNA(n+1) + diphosphate</text>
        <dbReference type="Rhea" id="RHEA:22508"/>
        <dbReference type="Rhea" id="RHEA-COMP:17339"/>
        <dbReference type="Rhea" id="RHEA-COMP:17340"/>
        <dbReference type="ChEBI" id="CHEBI:33019"/>
        <dbReference type="ChEBI" id="CHEBI:61560"/>
        <dbReference type="ChEBI" id="CHEBI:173112"/>
        <dbReference type="EC" id="2.7.7.7"/>
    </reaction>
</comment>
<comment type="caution">
    <text evidence="14">The sequence shown here is derived from an EMBL/GenBank/DDBJ whole genome shotgun (WGS) entry which is preliminary data.</text>
</comment>
<keyword evidence="8 11" id="KW-0234">DNA repair</keyword>
<dbReference type="InterPro" id="IPR018320">
    <property type="entry name" value="DNA_polymerase_1"/>
</dbReference>
<keyword evidence="11" id="KW-0269">Exonuclease</keyword>
<gene>
    <name evidence="11" type="primary">polA</name>
    <name evidence="14" type="ORF">A3J54_04375</name>
</gene>
<evidence type="ECO:0000256" key="1">
    <source>
        <dbReference type="ARBA" id="ARBA00007705"/>
    </source>
</evidence>
<evidence type="ECO:0000256" key="6">
    <source>
        <dbReference type="ARBA" id="ARBA00022932"/>
    </source>
</evidence>
<protein>
    <recommendedName>
        <fullName evidence="10 11">DNA polymerase I</fullName>
        <ecNumber evidence="10 11">2.7.7.7</ecNumber>
    </recommendedName>
</protein>
<dbReference type="GO" id="GO:0006302">
    <property type="term" value="P:double-strand break repair"/>
    <property type="evidence" value="ECO:0007669"/>
    <property type="project" value="TreeGrafter"/>
</dbReference>
<dbReference type="Pfam" id="PF01367">
    <property type="entry name" value="5_3_exonuc"/>
    <property type="match status" value="1"/>
</dbReference>
<reference evidence="14 15" key="1">
    <citation type="journal article" date="2016" name="Nat. Commun.">
        <title>Thousands of microbial genomes shed light on interconnected biogeochemical processes in an aquifer system.</title>
        <authorList>
            <person name="Anantharaman K."/>
            <person name="Brown C.T."/>
            <person name="Hug L.A."/>
            <person name="Sharon I."/>
            <person name="Castelle C.J."/>
            <person name="Probst A.J."/>
            <person name="Thomas B.C."/>
            <person name="Singh A."/>
            <person name="Wilkins M.J."/>
            <person name="Karaoz U."/>
            <person name="Brodie E.L."/>
            <person name="Williams K.H."/>
            <person name="Hubbard S.S."/>
            <person name="Banfield J.F."/>
        </authorList>
    </citation>
    <scope>NUCLEOTIDE SEQUENCE [LARGE SCALE GENOMIC DNA]</scope>
</reference>
<evidence type="ECO:0000259" key="12">
    <source>
        <dbReference type="SMART" id="SM00475"/>
    </source>
</evidence>
<keyword evidence="4 11" id="KW-0235">DNA replication</keyword>
<keyword evidence="11" id="KW-0378">Hydrolase</keyword>
<comment type="function">
    <text evidence="11">In addition to polymerase activity, this DNA polymerase exhibits 5'-3' exonuclease activity.</text>
</comment>
<dbReference type="SMART" id="SM00482">
    <property type="entry name" value="POLAc"/>
    <property type="match status" value="1"/>
</dbReference>
<dbReference type="InterPro" id="IPR012337">
    <property type="entry name" value="RNaseH-like_sf"/>
</dbReference>
<evidence type="ECO:0000256" key="2">
    <source>
        <dbReference type="ARBA" id="ARBA00022679"/>
    </source>
</evidence>
<dbReference type="InterPro" id="IPR036397">
    <property type="entry name" value="RNaseH_sf"/>
</dbReference>
<evidence type="ECO:0000256" key="10">
    <source>
        <dbReference type="NCBIfam" id="TIGR00593"/>
    </source>
</evidence>
<dbReference type="CDD" id="cd09898">
    <property type="entry name" value="H3TH_53EXO"/>
    <property type="match status" value="1"/>
</dbReference>
<keyword evidence="11" id="KW-0540">Nuclease</keyword>
<evidence type="ECO:0000256" key="7">
    <source>
        <dbReference type="ARBA" id="ARBA00023125"/>
    </source>
</evidence>
<dbReference type="SUPFAM" id="SSF47807">
    <property type="entry name" value="5' to 3' exonuclease, C-terminal subdomain"/>
    <property type="match status" value="1"/>
</dbReference>
<proteinExistence type="inferred from homology"/>
<dbReference type="Pfam" id="PF02739">
    <property type="entry name" value="5_3_exonuc_N"/>
    <property type="match status" value="1"/>
</dbReference>
<dbReference type="InterPro" id="IPR036279">
    <property type="entry name" value="5-3_exonuclease_C_sf"/>
</dbReference>
<dbReference type="GO" id="GO:0003887">
    <property type="term" value="F:DNA-directed DNA polymerase activity"/>
    <property type="evidence" value="ECO:0007669"/>
    <property type="project" value="UniProtKB-UniRule"/>
</dbReference>
<organism evidence="14 15">
    <name type="scientific">Candidatus Ryanbacteria bacterium RIFCSPHIGHO2_02_FULL_45_13b</name>
    <dbReference type="NCBI Taxonomy" id="1802117"/>
    <lineage>
        <taxon>Bacteria</taxon>
        <taxon>Candidatus Ryaniibacteriota</taxon>
    </lineage>
</organism>
<evidence type="ECO:0000256" key="5">
    <source>
        <dbReference type="ARBA" id="ARBA00022763"/>
    </source>
</evidence>
<dbReference type="SUPFAM" id="SSF56672">
    <property type="entry name" value="DNA/RNA polymerases"/>
    <property type="match status" value="1"/>
</dbReference>
<dbReference type="GO" id="GO:0006261">
    <property type="term" value="P:DNA-templated DNA replication"/>
    <property type="evidence" value="ECO:0007669"/>
    <property type="project" value="UniProtKB-UniRule"/>
</dbReference>
<dbReference type="InterPro" id="IPR008918">
    <property type="entry name" value="HhH2"/>
</dbReference>
<keyword evidence="6 11" id="KW-0239">DNA-directed DNA polymerase</keyword>
<dbReference type="Gene3D" id="1.10.150.20">
    <property type="entry name" value="5' to 3' exonuclease, C-terminal subdomain"/>
    <property type="match status" value="2"/>
</dbReference>
<keyword evidence="3 11" id="KW-0548">Nucleotidyltransferase</keyword>
<evidence type="ECO:0000256" key="3">
    <source>
        <dbReference type="ARBA" id="ARBA00022695"/>
    </source>
</evidence>
<keyword evidence="2 11" id="KW-0808">Transferase</keyword>
<name>A0A1G2G4A6_9BACT</name>
<dbReference type="PRINTS" id="PR00868">
    <property type="entry name" value="DNAPOLI"/>
</dbReference>
<evidence type="ECO:0000256" key="8">
    <source>
        <dbReference type="ARBA" id="ARBA00023204"/>
    </source>
</evidence>
<evidence type="ECO:0000313" key="14">
    <source>
        <dbReference type="EMBL" id="OGZ45083.1"/>
    </source>
</evidence>
<dbReference type="Pfam" id="PF00476">
    <property type="entry name" value="DNA_pol_A"/>
    <property type="match status" value="1"/>
</dbReference>
<dbReference type="FunFam" id="1.20.1060.10:FF:000001">
    <property type="entry name" value="DNA polymerase I"/>
    <property type="match status" value="1"/>
</dbReference>
<dbReference type="Gene3D" id="1.20.1060.10">
    <property type="entry name" value="Taq DNA Polymerase, Chain T, domain 4"/>
    <property type="match status" value="1"/>
</dbReference>
<dbReference type="PROSITE" id="PS00447">
    <property type="entry name" value="DNA_POLYMERASE_A"/>
    <property type="match status" value="1"/>
</dbReference>
<dbReference type="SUPFAM" id="SSF88723">
    <property type="entry name" value="PIN domain-like"/>
    <property type="match status" value="1"/>
</dbReference>
<dbReference type="EMBL" id="MHNN01000024">
    <property type="protein sequence ID" value="OGZ45083.1"/>
    <property type="molecule type" value="Genomic_DNA"/>
</dbReference>
<dbReference type="AlphaFoldDB" id="A0A1G2G4A6"/>
<dbReference type="InterPro" id="IPR019760">
    <property type="entry name" value="DNA-dir_DNA_pol_A_CS"/>
</dbReference>
<dbReference type="PANTHER" id="PTHR10133">
    <property type="entry name" value="DNA POLYMERASE I"/>
    <property type="match status" value="1"/>
</dbReference>
<keyword evidence="7 11" id="KW-0238">DNA-binding</keyword>
<evidence type="ECO:0000313" key="15">
    <source>
        <dbReference type="Proteomes" id="UP000176576"/>
    </source>
</evidence>
<feature type="domain" description="DNA-directed DNA polymerase family A palm" evidence="13">
    <location>
        <begin position="639"/>
        <end position="848"/>
    </location>
</feature>
<dbReference type="STRING" id="1802117.A3J54_04375"/>
<dbReference type="InterPro" id="IPR001098">
    <property type="entry name" value="DNA-dir_DNA_pol_A_palm_dom"/>
</dbReference>
<dbReference type="NCBIfam" id="TIGR00593">
    <property type="entry name" value="pola"/>
    <property type="match status" value="1"/>
</dbReference>